<sequence>MTEDAIYNGVARGLSYARMVAICVTAAKIDKYSARGPIVDDEVVLYPALSHRVRWGFLLSYHDCFMSVWVNDDPSLQVYNAWPRRRMQRRGHCFWLLFCHDNLNGLTPPWDLRWSRFWNVADFDGVGIGRDAFAFVSSSLETLGCL</sequence>
<evidence type="ECO:0000313" key="1">
    <source>
        <dbReference type="EMBL" id="GMH30742.1"/>
    </source>
</evidence>
<dbReference type="Proteomes" id="UP001279734">
    <property type="component" value="Unassembled WGS sequence"/>
</dbReference>
<comment type="caution">
    <text evidence="1">The sequence shown here is derived from an EMBL/GenBank/DDBJ whole genome shotgun (WGS) entry which is preliminary data.</text>
</comment>
<dbReference type="EMBL" id="BSYO01000039">
    <property type="protein sequence ID" value="GMH30742.1"/>
    <property type="molecule type" value="Genomic_DNA"/>
</dbReference>
<gene>
    <name evidence="1" type="ORF">Nepgr_032585</name>
</gene>
<dbReference type="AlphaFoldDB" id="A0AAD3TJQ9"/>
<keyword evidence="2" id="KW-1185">Reference proteome</keyword>
<reference evidence="1" key="1">
    <citation type="submission" date="2023-05" db="EMBL/GenBank/DDBJ databases">
        <title>Nepenthes gracilis genome sequencing.</title>
        <authorList>
            <person name="Fukushima K."/>
        </authorList>
    </citation>
    <scope>NUCLEOTIDE SEQUENCE</scope>
    <source>
        <strain evidence="1">SING2019-196</strain>
    </source>
</reference>
<protein>
    <submittedName>
        <fullName evidence="1">Uncharacterized protein</fullName>
    </submittedName>
</protein>
<accession>A0AAD3TJQ9</accession>
<evidence type="ECO:0000313" key="2">
    <source>
        <dbReference type="Proteomes" id="UP001279734"/>
    </source>
</evidence>
<proteinExistence type="predicted"/>
<organism evidence="1 2">
    <name type="scientific">Nepenthes gracilis</name>
    <name type="common">Slender pitcher plant</name>
    <dbReference type="NCBI Taxonomy" id="150966"/>
    <lineage>
        <taxon>Eukaryota</taxon>
        <taxon>Viridiplantae</taxon>
        <taxon>Streptophyta</taxon>
        <taxon>Embryophyta</taxon>
        <taxon>Tracheophyta</taxon>
        <taxon>Spermatophyta</taxon>
        <taxon>Magnoliopsida</taxon>
        <taxon>eudicotyledons</taxon>
        <taxon>Gunneridae</taxon>
        <taxon>Pentapetalae</taxon>
        <taxon>Caryophyllales</taxon>
        <taxon>Nepenthaceae</taxon>
        <taxon>Nepenthes</taxon>
    </lineage>
</organism>
<name>A0AAD3TJQ9_NEPGR</name>